<evidence type="ECO:0000256" key="1">
    <source>
        <dbReference type="SAM" id="MobiDB-lite"/>
    </source>
</evidence>
<gene>
    <name evidence="3" type="ORF">HUG12_11655</name>
</gene>
<dbReference type="RefSeq" id="WP_179268934.1">
    <property type="nucleotide sequence ID" value="NZ_CP058579.1"/>
</dbReference>
<evidence type="ECO:0008006" key="5">
    <source>
        <dbReference type="Google" id="ProtNLM"/>
    </source>
</evidence>
<name>A0A7D5LBY1_9EURY</name>
<proteinExistence type="predicted"/>
<evidence type="ECO:0000313" key="4">
    <source>
        <dbReference type="Proteomes" id="UP000509626"/>
    </source>
</evidence>
<dbReference type="AlphaFoldDB" id="A0A7D5LBY1"/>
<sequence>MSDPGAGHDATGGGSGAPGAGDTPADDGTGDGDARPVDRHDGRVGADADGRPYLAGAGAAVTAFAAAAGYVVAANNAVGTVSVFGLARLPGTSAAMALYGAVLSLFLVGVLFGLVTIASRYDDGAV</sequence>
<evidence type="ECO:0000256" key="2">
    <source>
        <dbReference type="SAM" id="Phobius"/>
    </source>
</evidence>
<feature type="compositionally biased region" description="Basic and acidic residues" evidence="1">
    <location>
        <begin position="32"/>
        <end position="46"/>
    </location>
</feature>
<feature type="transmembrane region" description="Helical" evidence="2">
    <location>
        <begin position="53"/>
        <end position="73"/>
    </location>
</feature>
<evidence type="ECO:0000313" key="3">
    <source>
        <dbReference type="EMBL" id="QLG62349.1"/>
    </source>
</evidence>
<feature type="transmembrane region" description="Helical" evidence="2">
    <location>
        <begin position="93"/>
        <end position="118"/>
    </location>
</feature>
<keyword evidence="2" id="KW-0812">Transmembrane</keyword>
<dbReference type="KEGG" id="halu:HUG12_11655"/>
<dbReference type="InterPro" id="IPR055942">
    <property type="entry name" value="DUF7520"/>
</dbReference>
<dbReference type="Pfam" id="PF24364">
    <property type="entry name" value="DUF7520"/>
    <property type="match status" value="1"/>
</dbReference>
<protein>
    <recommendedName>
        <fullName evidence="5">Cox cluster protein</fullName>
    </recommendedName>
</protein>
<accession>A0A7D5LBY1</accession>
<keyword evidence="2" id="KW-0472">Membrane</keyword>
<feature type="region of interest" description="Disordered" evidence="1">
    <location>
        <begin position="1"/>
        <end position="46"/>
    </location>
</feature>
<keyword evidence="4" id="KW-1185">Reference proteome</keyword>
<organism evidence="3 4">
    <name type="scientific">Halorarum salinum</name>
    <dbReference type="NCBI Taxonomy" id="2743089"/>
    <lineage>
        <taxon>Archaea</taxon>
        <taxon>Methanobacteriati</taxon>
        <taxon>Methanobacteriota</taxon>
        <taxon>Stenosarchaea group</taxon>
        <taxon>Halobacteria</taxon>
        <taxon>Halobacteriales</taxon>
        <taxon>Haloferacaceae</taxon>
        <taxon>Halorarum</taxon>
    </lineage>
</organism>
<reference evidence="3 4" key="1">
    <citation type="submission" date="2020-06" db="EMBL/GenBank/DDBJ databases">
        <title>NJ-3-1, isolated from saline soil.</title>
        <authorList>
            <person name="Cui H.L."/>
            <person name="Shi X."/>
        </authorList>
    </citation>
    <scope>NUCLEOTIDE SEQUENCE [LARGE SCALE GENOMIC DNA]</scope>
    <source>
        <strain evidence="3 4">NJ-3-1</strain>
    </source>
</reference>
<dbReference type="GeneID" id="56038124"/>
<dbReference type="EMBL" id="CP058579">
    <property type="protein sequence ID" value="QLG62349.1"/>
    <property type="molecule type" value="Genomic_DNA"/>
</dbReference>
<feature type="compositionally biased region" description="Gly residues" evidence="1">
    <location>
        <begin position="10"/>
        <end position="19"/>
    </location>
</feature>
<dbReference type="Proteomes" id="UP000509626">
    <property type="component" value="Chromosome"/>
</dbReference>
<keyword evidence="2" id="KW-1133">Transmembrane helix</keyword>